<proteinExistence type="predicted"/>
<evidence type="ECO:0000313" key="2">
    <source>
        <dbReference type="Proteomes" id="UP001081071"/>
    </source>
</evidence>
<gene>
    <name evidence="1" type="ORF">O4220_01175</name>
</gene>
<sequence length="142" mass="15888">MAAVEPVVREKKKAPESVPAYGGSMMVLASRTAVLSPPVFFVWKALMHPDVHPKNQGFAWPVMFEGATLPRIVESSEFDRVVWSSPWPSVPDVLLQFDLTGATRLRWTLLAHTPAPDPQTVEWLRDQVSHLVNIDLRNATGY</sequence>
<dbReference type="RefSeq" id="WP_269601720.1">
    <property type="nucleotide sequence ID" value="NZ_JAPWIJ010000001.1"/>
</dbReference>
<comment type="caution">
    <text evidence="1">The sequence shown here is derived from an EMBL/GenBank/DDBJ whole genome shotgun (WGS) entry which is preliminary data.</text>
</comment>
<dbReference type="Proteomes" id="UP001081071">
    <property type="component" value="Unassembled WGS sequence"/>
</dbReference>
<evidence type="ECO:0000313" key="1">
    <source>
        <dbReference type="EMBL" id="MCZ4517108.1"/>
    </source>
</evidence>
<dbReference type="EMBL" id="JAPWIJ010000001">
    <property type="protein sequence ID" value="MCZ4517108.1"/>
    <property type="molecule type" value="Genomic_DNA"/>
</dbReference>
<reference evidence="1" key="1">
    <citation type="submission" date="2022-12" db="EMBL/GenBank/DDBJ databases">
        <authorList>
            <person name="Krivoruchko A.V."/>
            <person name="Elkin A."/>
        </authorList>
    </citation>
    <scope>NUCLEOTIDE SEQUENCE</scope>
    <source>
        <strain evidence="1">IEGM 1391</strain>
    </source>
</reference>
<name>A0ABT4M834_9NOCA</name>
<accession>A0ABT4M834</accession>
<protein>
    <submittedName>
        <fullName evidence="1">Uncharacterized protein</fullName>
    </submittedName>
</protein>
<keyword evidence="2" id="KW-1185">Reference proteome</keyword>
<organism evidence="1 2">
    <name type="scientific">Rhodococcus ruber</name>
    <dbReference type="NCBI Taxonomy" id="1830"/>
    <lineage>
        <taxon>Bacteria</taxon>
        <taxon>Bacillati</taxon>
        <taxon>Actinomycetota</taxon>
        <taxon>Actinomycetes</taxon>
        <taxon>Mycobacteriales</taxon>
        <taxon>Nocardiaceae</taxon>
        <taxon>Rhodococcus</taxon>
    </lineage>
</organism>